<dbReference type="InterPro" id="IPR036882">
    <property type="entry name" value="Alba-like_dom_sf"/>
</dbReference>
<evidence type="ECO:0000256" key="1">
    <source>
        <dbReference type="SAM" id="MobiDB-lite"/>
    </source>
</evidence>
<dbReference type="InterPro" id="IPR036249">
    <property type="entry name" value="Thioredoxin-like_sf"/>
</dbReference>
<protein>
    <submittedName>
        <fullName evidence="5">Thioredoxin superfamily protein</fullName>
    </submittedName>
</protein>
<feature type="region of interest" description="Disordered" evidence="1">
    <location>
        <begin position="616"/>
        <end position="733"/>
    </location>
</feature>
<dbReference type="PANTHER" id="PTHR33875">
    <property type="entry name" value="OS09G0542200 PROTEIN"/>
    <property type="match status" value="1"/>
</dbReference>
<dbReference type="EMBL" id="JAAARO010000011">
    <property type="protein sequence ID" value="KAF5740897.1"/>
    <property type="molecule type" value="Genomic_DNA"/>
</dbReference>
<dbReference type="GO" id="GO:0003676">
    <property type="term" value="F:nucleic acid binding"/>
    <property type="evidence" value="ECO:0007669"/>
    <property type="project" value="InterPro"/>
</dbReference>
<feature type="chain" id="PRO_5029714077" evidence="2">
    <location>
        <begin position="29"/>
        <end position="733"/>
    </location>
</feature>
<dbReference type="Gene3D" id="3.30.110.20">
    <property type="entry name" value="Alba-like domain"/>
    <property type="match status" value="1"/>
</dbReference>
<keyword evidence="2" id="KW-0732">Signal</keyword>
<dbReference type="Gene3D" id="3.40.30.10">
    <property type="entry name" value="Glutaredoxin"/>
    <property type="match status" value="2"/>
</dbReference>
<dbReference type="SUPFAM" id="SSF52833">
    <property type="entry name" value="Thioredoxin-like"/>
    <property type="match status" value="2"/>
</dbReference>
<evidence type="ECO:0000256" key="2">
    <source>
        <dbReference type="SAM" id="SignalP"/>
    </source>
</evidence>
<dbReference type="SUPFAM" id="SSF82704">
    <property type="entry name" value="AlbA-like"/>
    <property type="match status" value="1"/>
</dbReference>
<sequence length="733" mass="81981">MTKILIRTILLSFLLFCVLCTSRWAVQAQSLPPARPDGFVYNPHHSLSWDAILIEAFLDPVCPDSRDAWGPLKEAVQHYGDRVLLVVHLLPLPYHDNAFVTSRALHIVNNLNTSSTFLLLEQFFKDQERFYNAKTLNKSRVAVVKEVVEFASKAVGNSFRSALESGFNDRQTDLKTRVSFKHSCTRGVYGTPTFFVNGFTLPDIGSPVEYNGWRKLIDPLIGTKDIKKEEHTVQAQSFPPAKADGFVYHANRSLHSDAILIEAFLDPACIDSKDAWVPLKQAVQHYKDRVQLVVHLLPTPYYHNSFLLARALHIVNNQSSTATFFLLSQIFKHQQRFYNAYSQLKTKDVVVKEVIAFTTEVLGNSYYTALDDGFIHKDSDLKSRISFKAEPASDGVFESFSFIQRPHLPSIIESLRSLPSGPSSSGEPLQPSGFWISQLTAPTAARDGKRFAYKALRPNRSIRQRNRFGPVEGSWLRMDRYQRVEKPRAETPIDENEIRITSQGRMRSYITYAMSLLQERGSNEIVFKAMGRAINKTVTMVELIKRRIVGLHQVTAIGSTDITDTWEPLEEGLLPLETTRHVSMITITLSKKELNTSALGYQPPLPAELVKAYTEFDHDGEGSPNGRGRGRGGRGRGRGARGNGFVSADYEDGGWDRNRGYGRGRGRGRGRGFRGRGRGGYNVGGYNGPPVDAQQDGGYYHEAPAQGRGRGRGRGNRGRGRGFRSNGPIQAAA</sequence>
<evidence type="ECO:0000259" key="3">
    <source>
        <dbReference type="Pfam" id="PF01918"/>
    </source>
</evidence>
<dbReference type="PANTHER" id="PTHR33875:SF2">
    <property type="entry name" value="ACR183CP"/>
    <property type="match status" value="1"/>
</dbReference>
<feature type="compositionally biased region" description="Gly residues" evidence="1">
    <location>
        <begin position="678"/>
        <end position="687"/>
    </location>
</feature>
<evidence type="ECO:0000313" key="6">
    <source>
        <dbReference type="Proteomes" id="UP000593562"/>
    </source>
</evidence>
<feature type="signal peptide" evidence="2">
    <location>
        <begin position="1"/>
        <end position="28"/>
    </location>
</feature>
<feature type="domain" description="Thioredoxin-like fold" evidence="4">
    <location>
        <begin position="54"/>
        <end position="218"/>
    </location>
</feature>
<dbReference type="AlphaFoldDB" id="A0A7J7D3G9"/>
<dbReference type="InParanoid" id="A0A7J7D3G9"/>
<dbReference type="Pfam" id="PF13462">
    <property type="entry name" value="Thioredoxin_4"/>
    <property type="match status" value="1"/>
</dbReference>
<dbReference type="FunFam" id="3.30.110.20:FF:000003">
    <property type="entry name" value="DNA/RNA-binding protein Alba 1"/>
    <property type="match status" value="1"/>
</dbReference>
<evidence type="ECO:0000259" key="4">
    <source>
        <dbReference type="Pfam" id="PF13462"/>
    </source>
</evidence>
<dbReference type="InterPro" id="IPR012336">
    <property type="entry name" value="Thioredoxin-like_fold"/>
</dbReference>
<comment type="caution">
    <text evidence="5">The sequence shown here is derived from an EMBL/GenBank/DDBJ whole genome shotgun (WGS) entry which is preliminary data.</text>
</comment>
<gene>
    <name evidence="5" type="ORF">HS088_TW11G00977</name>
</gene>
<proteinExistence type="predicted"/>
<keyword evidence="6" id="KW-1185">Reference proteome</keyword>
<name>A0A7J7D3G9_TRIWF</name>
<feature type="compositionally biased region" description="Basic residues" evidence="1">
    <location>
        <begin position="660"/>
        <end position="677"/>
    </location>
</feature>
<feature type="compositionally biased region" description="Basic residues" evidence="1">
    <location>
        <begin position="628"/>
        <end position="639"/>
    </location>
</feature>
<feature type="compositionally biased region" description="Basic residues" evidence="1">
    <location>
        <begin position="709"/>
        <end position="722"/>
    </location>
</feature>
<dbReference type="CDD" id="cd02972">
    <property type="entry name" value="DsbA_family"/>
    <property type="match status" value="1"/>
</dbReference>
<dbReference type="InterPro" id="IPR002775">
    <property type="entry name" value="DNA/RNA-bd_Alba-like"/>
</dbReference>
<evidence type="ECO:0000313" key="5">
    <source>
        <dbReference type="EMBL" id="KAF5740897.1"/>
    </source>
</evidence>
<organism evidence="5 6">
    <name type="scientific">Tripterygium wilfordii</name>
    <name type="common">Thunder God vine</name>
    <dbReference type="NCBI Taxonomy" id="458696"/>
    <lineage>
        <taxon>Eukaryota</taxon>
        <taxon>Viridiplantae</taxon>
        <taxon>Streptophyta</taxon>
        <taxon>Embryophyta</taxon>
        <taxon>Tracheophyta</taxon>
        <taxon>Spermatophyta</taxon>
        <taxon>Magnoliopsida</taxon>
        <taxon>eudicotyledons</taxon>
        <taxon>Gunneridae</taxon>
        <taxon>Pentapetalae</taxon>
        <taxon>rosids</taxon>
        <taxon>fabids</taxon>
        <taxon>Celastrales</taxon>
        <taxon>Celastraceae</taxon>
        <taxon>Tripterygium</taxon>
    </lineage>
</organism>
<accession>A0A7J7D3G9</accession>
<dbReference type="Proteomes" id="UP000593562">
    <property type="component" value="Unassembled WGS sequence"/>
</dbReference>
<reference evidence="5 6" key="1">
    <citation type="journal article" date="2020" name="Nat. Commun.">
        <title>Genome of Tripterygium wilfordii and identification of cytochrome P450 involved in triptolide biosynthesis.</title>
        <authorList>
            <person name="Tu L."/>
            <person name="Su P."/>
            <person name="Zhang Z."/>
            <person name="Gao L."/>
            <person name="Wang J."/>
            <person name="Hu T."/>
            <person name="Zhou J."/>
            <person name="Zhang Y."/>
            <person name="Zhao Y."/>
            <person name="Liu Y."/>
            <person name="Song Y."/>
            <person name="Tong Y."/>
            <person name="Lu Y."/>
            <person name="Yang J."/>
            <person name="Xu C."/>
            <person name="Jia M."/>
            <person name="Peters R.J."/>
            <person name="Huang L."/>
            <person name="Gao W."/>
        </authorList>
    </citation>
    <scope>NUCLEOTIDE SEQUENCE [LARGE SCALE GENOMIC DNA]</scope>
    <source>
        <strain evidence="6">cv. XIE 37</strain>
        <tissue evidence="5">Leaf</tissue>
    </source>
</reference>
<dbReference type="Pfam" id="PF01918">
    <property type="entry name" value="Alba"/>
    <property type="match status" value="1"/>
</dbReference>
<feature type="domain" description="DNA/RNA-binding protein Alba-like" evidence="3">
    <location>
        <begin position="496"/>
        <end position="560"/>
    </location>
</feature>